<dbReference type="GO" id="GO:0005886">
    <property type="term" value="C:plasma membrane"/>
    <property type="evidence" value="ECO:0007669"/>
    <property type="project" value="UniProtKB-SubCell"/>
</dbReference>
<dbReference type="BioCyc" id="AURANTIMONAS:SI859A1_01948-MONOMER"/>
<organism evidence="12 13">
    <name type="scientific">Aurantimonas manganoxydans (strain ATCC BAA-1229 / DSM 21871 / SI85-9A1)</name>
    <dbReference type="NCBI Taxonomy" id="287752"/>
    <lineage>
        <taxon>Bacteria</taxon>
        <taxon>Pseudomonadati</taxon>
        <taxon>Pseudomonadota</taxon>
        <taxon>Alphaproteobacteria</taxon>
        <taxon>Hyphomicrobiales</taxon>
        <taxon>Aurantimonadaceae</taxon>
        <taxon>Aurantimonas</taxon>
    </lineage>
</organism>
<dbReference type="PANTHER" id="PTHR10110">
    <property type="entry name" value="SODIUM/HYDROGEN EXCHANGER"/>
    <property type="match status" value="1"/>
</dbReference>
<dbReference type="GO" id="GO:0051453">
    <property type="term" value="P:regulation of intracellular pH"/>
    <property type="evidence" value="ECO:0007669"/>
    <property type="project" value="TreeGrafter"/>
</dbReference>
<dbReference type="InterPro" id="IPR014710">
    <property type="entry name" value="RmlC-like_jellyroll"/>
</dbReference>
<dbReference type="Gene3D" id="6.10.140.1330">
    <property type="match status" value="1"/>
</dbReference>
<feature type="transmembrane region" description="Helical" evidence="10">
    <location>
        <begin position="6"/>
        <end position="24"/>
    </location>
</feature>
<evidence type="ECO:0000256" key="4">
    <source>
        <dbReference type="ARBA" id="ARBA00022692"/>
    </source>
</evidence>
<dbReference type="InterPro" id="IPR018422">
    <property type="entry name" value="Cation/H_exchanger_CPA1"/>
</dbReference>
<dbReference type="InterPro" id="IPR006153">
    <property type="entry name" value="Cation/H_exchanger_TM"/>
</dbReference>
<comment type="caution">
    <text evidence="12">The sequence shown here is derived from an EMBL/GenBank/DDBJ whole genome shotgun (WGS) entry which is preliminary data.</text>
</comment>
<feature type="transmembrane region" description="Helical" evidence="10">
    <location>
        <begin position="319"/>
        <end position="344"/>
    </location>
</feature>
<keyword evidence="6" id="KW-0915">Sodium</keyword>
<keyword evidence="2" id="KW-0813">Transport</keyword>
<evidence type="ECO:0000313" key="12">
    <source>
        <dbReference type="EMBL" id="EAS51137.1"/>
    </source>
</evidence>
<keyword evidence="5 10" id="KW-1133">Transmembrane helix</keyword>
<keyword evidence="13" id="KW-1185">Reference proteome</keyword>
<feature type="transmembrane region" description="Helical" evidence="10">
    <location>
        <begin position="199"/>
        <end position="220"/>
    </location>
</feature>
<evidence type="ECO:0000256" key="6">
    <source>
        <dbReference type="ARBA" id="ARBA00023053"/>
    </source>
</evidence>
<dbReference type="RefSeq" id="WP_009209781.1">
    <property type="nucleotide sequence ID" value="NZ_BBWP01000025.1"/>
</dbReference>
<feature type="domain" description="Cyclic nucleotide-binding" evidence="11">
    <location>
        <begin position="706"/>
        <end position="803"/>
    </location>
</feature>
<evidence type="ECO:0000256" key="8">
    <source>
        <dbReference type="ARBA" id="ARBA00023136"/>
    </source>
</evidence>
<evidence type="ECO:0000256" key="1">
    <source>
        <dbReference type="ARBA" id="ARBA00004651"/>
    </source>
</evidence>
<dbReference type="Gene3D" id="2.60.120.10">
    <property type="entry name" value="Jelly Rolls"/>
    <property type="match status" value="1"/>
</dbReference>
<evidence type="ECO:0000256" key="7">
    <source>
        <dbReference type="ARBA" id="ARBA00023065"/>
    </source>
</evidence>
<feature type="transmembrane region" description="Helical" evidence="10">
    <location>
        <begin position="356"/>
        <end position="376"/>
    </location>
</feature>
<comment type="subcellular location">
    <subcellularLocation>
        <location evidence="1">Cell membrane</location>
        <topology evidence="1">Multi-pass membrane protein</topology>
    </subcellularLocation>
</comment>
<evidence type="ECO:0000256" key="10">
    <source>
        <dbReference type="SAM" id="Phobius"/>
    </source>
</evidence>
<gene>
    <name evidence="12" type="ORF">SI859A1_01948</name>
</gene>
<keyword evidence="4 10" id="KW-0812">Transmembrane</keyword>
<feature type="transmembrane region" description="Helical" evidence="10">
    <location>
        <begin position="173"/>
        <end position="193"/>
    </location>
</feature>
<feature type="transmembrane region" description="Helical" evidence="10">
    <location>
        <begin position="103"/>
        <end position="123"/>
    </location>
</feature>
<keyword evidence="9" id="KW-0739">Sodium transport</keyword>
<evidence type="ECO:0000256" key="5">
    <source>
        <dbReference type="ARBA" id="ARBA00022989"/>
    </source>
</evidence>
<dbReference type="Pfam" id="PF00027">
    <property type="entry name" value="cNMP_binding"/>
    <property type="match status" value="1"/>
</dbReference>
<dbReference type="PROSITE" id="PS00889">
    <property type="entry name" value="CNMP_BINDING_2"/>
    <property type="match status" value="1"/>
</dbReference>
<dbReference type="CDD" id="cd00038">
    <property type="entry name" value="CAP_ED"/>
    <property type="match status" value="1"/>
</dbReference>
<dbReference type="InterPro" id="IPR000595">
    <property type="entry name" value="cNMP-bd_dom"/>
</dbReference>
<name>Q1YN94_AURMS</name>
<dbReference type="InterPro" id="IPR018490">
    <property type="entry name" value="cNMP-bd_dom_sf"/>
</dbReference>
<evidence type="ECO:0000256" key="9">
    <source>
        <dbReference type="ARBA" id="ARBA00023201"/>
    </source>
</evidence>
<feature type="transmembrane region" description="Helical" evidence="10">
    <location>
        <begin position="288"/>
        <end position="307"/>
    </location>
</feature>
<proteinExistence type="predicted"/>
<sequence length="827" mass="89440">MNVSNIVVLIATLVAFGALARPLATRLRLPVSILLALGGASLGFASLYSLDHPGTLLPVDLAALITDLPVGSSLFLYVLLPTLIFQSALVVDMQRVREDLLPIVLLALVAVLAATFGVALALWPIAGMPLLACLLLASLVATTDPVAVIAIFRDVGAPDRLTRLVEGESLFNDALAISLFLIFSAAIIAPGSVTVTGAALNLLLLPIGGGLFGYLMARLYLQLLRLIGDDQVTAVSLSLALPYLSFWIAEHVLQVSGIIAVATAGVALASLSPARVTRELWRHLDDTWQQLASWAAILVFVLTSLLVPQMMTDLSPFDFLLMLVIFAATLATRALVLFGLMPLLSQYGLSSRVSPPYRLVVLWGGLRGSMTLTLALAVSENDAVPRPVAAFVVTLATGYTLMTLFVQGTTLRPLIRGLGLDRLSGIDRAIRDLALSVTSARVARFAGEMAQRFGGTDAPGDAESVGTAVAAAEPAATSPSDALSLDGRTAIALVSLTAREREMVLDHFANGMLAPRIARRLTSDTRRRLEMARHGGVEGYRAANAEETRFLWSDRVAFVIQRRLGRSRMLSKRLALRFEKLVEISLVLGRLRAFATSELQPVLGEETIAAVMAVLDERQARIDREIDAVRLQYPAYVAELERCFVLRAARAIEIAEIRRLRQSGVISKEIERDVYRSVARRPDLTTLSPPLDLGLDTRRLIDGTDLFAALGDRERDDLARLMTPFLAAPGMRIVSRGEVGDAAYFISSGAVEVDTGTHIVRLGRGDIFGEMALILDMRRQADVTAIAYSTMLRLARTDFARFVSLHPKLRARIEAIARSRHADNAKG</sequence>
<dbReference type="Pfam" id="PF00999">
    <property type="entry name" value="Na_H_Exchanger"/>
    <property type="match status" value="1"/>
</dbReference>
<dbReference type="InterPro" id="IPR018488">
    <property type="entry name" value="cNMP-bd_CS"/>
</dbReference>
<feature type="transmembrane region" description="Helical" evidence="10">
    <location>
        <begin position="255"/>
        <end position="276"/>
    </location>
</feature>
<feature type="transmembrane region" description="Helical" evidence="10">
    <location>
        <begin position="70"/>
        <end position="91"/>
    </location>
</feature>
<dbReference type="HOGENOM" id="CLU_005912_8_0_5"/>
<dbReference type="EMBL" id="AAPJ01000001">
    <property type="protein sequence ID" value="EAS51137.1"/>
    <property type="molecule type" value="Genomic_DNA"/>
</dbReference>
<dbReference type="GO" id="GO:0015385">
    <property type="term" value="F:sodium:proton antiporter activity"/>
    <property type="evidence" value="ECO:0007669"/>
    <property type="project" value="InterPro"/>
</dbReference>
<dbReference type="AlphaFoldDB" id="Q1YN94"/>
<dbReference type="SMART" id="SM00100">
    <property type="entry name" value="cNMP"/>
    <property type="match status" value="1"/>
</dbReference>
<feature type="transmembrane region" description="Helical" evidence="10">
    <location>
        <begin position="129"/>
        <end position="152"/>
    </location>
</feature>
<evidence type="ECO:0000256" key="2">
    <source>
        <dbReference type="ARBA" id="ARBA00022448"/>
    </source>
</evidence>
<dbReference type="Proteomes" id="UP000000321">
    <property type="component" value="Unassembled WGS sequence"/>
</dbReference>
<keyword evidence="3" id="KW-1003">Cell membrane</keyword>
<feature type="transmembrane region" description="Helical" evidence="10">
    <location>
        <begin position="31"/>
        <end position="50"/>
    </location>
</feature>
<evidence type="ECO:0000259" key="11">
    <source>
        <dbReference type="PROSITE" id="PS50042"/>
    </source>
</evidence>
<dbReference type="PROSITE" id="PS50042">
    <property type="entry name" value="CNMP_BINDING_3"/>
    <property type="match status" value="1"/>
</dbReference>
<reference evidence="12 13" key="1">
    <citation type="journal article" date="2008" name="Appl. Environ. Microbiol.">
        <title>Genomic insights into Mn(II) oxidation by the marine alphaproteobacterium Aurantimonas sp. strain SI85-9A1.</title>
        <authorList>
            <person name="Dick G.J."/>
            <person name="Podell S."/>
            <person name="Johnson H.A."/>
            <person name="Rivera-Espinoza Y."/>
            <person name="Bernier-Latmani R."/>
            <person name="McCarthy J.K."/>
            <person name="Torpey J.W."/>
            <person name="Clement B.G."/>
            <person name="Gaasterland T."/>
            <person name="Tebo B.M."/>
        </authorList>
    </citation>
    <scope>NUCLEOTIDE SEQUENCE [LARGE SCALE GENOMIC DNA]</scope>
    <source>
        <strain evidence="12 13">SI85-9A1</strain>
    </source>
</reference>
<evidence type="ECO:0000256" key="3">
    <source>
        <dbReference type="ARBA" id="ARBA00022475"/>
    </source>
</evidence>
<accession>Q1YN94</accession>
<feature type="transmembrane region" description="Helical" evidence="10">
    <location>
        <begin position="388"/>
        <end position="406"/>
    </location>
</feature>
<dbReference type="GO" id="GO:0098719">
    <property type="term" value="P:sodium ion import across plasma membrane"/>
    <property type="evidence" value="ECO:0007669"/>
    <property type="project" value="TreeGrafter"/>
</dbReference>
<keyword evidence="7" id="KW-0406">Ion transport</keyword>
<evidence type="ECO:0000313" key="13">
    <source>
        <dbReference type="Proteomes" id="UP000000321"/>
    </source>
</evidence>
<keyword evidence="8 10" id="KW-0472">Membrane</keyword>
<dbReference type="PANTHER" id="PTHR10110:SF86">
    <property type="entry name" value="SODIUM_HYDROGEN EXCHANGER 7"/>
    <property type="match status" value="1"/>
</dbReference>
<protein>
    <submittedName>
        <fullName evidence="12">Putative low affinity Low affinity Na+(Li+), H+ antiporter</fullName>
    </submittedName>
</protein>
<dbReference type="SUPFAM" id="SSF51206">
    <property type="entry name" value="cAMP-binding domain-like"/>
    <property type="match status" value="1"/>
</dbReference>
<dbReference type="OrthoDB" id="9809206at2"/>
<dbReference type="GO" id="GO:0015386">
    <property type="term" value="F:potassium:proton antiporter activity"/>
    <property type="evidence" value="ECO:0007669"/>
    <property type="project" value="TreeGrafter"/>
</dbReference>